<gene>
    <name evidence="1" type="ORF">SAMN05192543_11139</name>
</gene>
<organism evidence="1 2">
    <name type="scientific">Paraburkholderia megapolitana</name>
    <dbReference type="NCBI Taxonomy" id="420953"/>
    <lineage>
        <taxon>Bacteria</taxon>
        <taxon>Pseudomonadati</taxon>
        <taxon>Pseudomonadota</taxon>
        <taxon>Betaproteobacteria</taxon>
        <taxon>Burkholderiales</taxon>
        <taxon>Burkholderiaceae</taxon>
        <taxon>Paraburkholderia</taxon>
    </lineage>
</organism>
<name>A0A1I3U951_9BURK</name>
<protein>
    <submittedName>
        <fullName evidence="1">Uncharacterized protein</fullName>
    </submittedName>
</protein>
<evidence type="ECO:0000313" key="1">
    <source>
        <dbReference type="EMBL" id="SFJ79129.1"/>
    </source>
</evidence>
<keyword evidence="2" id="KW-1185">Reference proteome</keyword>
<accession>A0A1I3U951</accession>
<sequence>MHWGVRMRVRVTDNDPREIWSVWDEEYVRGGITARCHLADGTLDRIMRARDYAYGHQCDLRASDLAAMV</sequence>
<evidence type="ECO:0000313" key="2">
    <source>
        <dbReference type="Proteomes" id="UP000199548"/>
    </source>
</evidence>
<proteinExistence type="predicted"/>
<dbReference type="AlphaFoldDB" id="A0A1I3U951"/>
<dbReference type="STRING" id="420953.SAMN05192543_11139"/>
<reference evidence="1 2" key="1">
    <citation type="submission" date="2016-10" db="EMBL/GenBank/DDBJ databases">
        <authorList>
            <person name="de Groot N.N."/>
        </authorList>
    </citation>
    <scope>NUCLEOTIDE SEQUENCE [LARGE SCALE GENOMIC DNA]</scope>
    <source>
        <strain evidence="1 2">LMG 23650</strain>
    </source>
</reference>
<dbReference type="EMBL" id="FOQU01000011">
    <property type="protein sequence ID" value="SFJ79129.1"/>
    <property type="molecule type" value="Genomic_DNA"/>
</dbReference>
<dbReference type="Proteomes" id="UP000199548">
    <property type="component" value="Unassembled WGS sequence"/>
</dbReference>